<dbReference type="PANTHER" id="PTHR30329">
    <property type="entry name" value="STATOR ELEMENT OF FLAGELLAR MOTOR COMPLEX"/>
    <property type="match status" value="1"/>
</dbReference>
<dbReference type="EMBL" id="CP034348">
    <property type="protein sequence ID" value="QGY00281.1"/>
    <property type="molecule type" value="Genomic_DNA"/>
</dbReference>
<feature type="region of interest" description="Disordered" evidence="5">
    <location>
        <begin position="600"/>
        <end position="642"/>
    </location>
</feature>
<dbReference type="PRINTS" id="PR01021">
    <property type="entry name" value="OMPADOMAIN"/>
</dbReference>
<evidence type="ECO:0000256" key="3">
    <source>
        <dbReference type="ARBA" id="ARBA00023237"/>
    </source>
</evidence>
<feature type="signal peptide" evidence="6">
    <location>
        <begin position="1"/>
        <end position="23"/>
    </location>
</feature>
<dbReference type="CDD" id="cd07185">
    <property type="entry name" value="OmpA_C-like"/>
    <property type="match status" value="1"/>
</dbReference>
<dbReference type="KEGG" id="rom:EI983_02675"/>
<dbReference type="RefSeq" id="WP_157705744.1">
    <property type="nucleotide sequence ID" value="NZ_CP034348.1"/>
</dbReference>
<evidence type="ECO:0000259" key="7">
    <source>
        <dbReference type="PROSITE" id="PS51123"/>
    </source>
</evidence>
<evidence type="ECO:0000313" key="9">
    <source>
        <dbReference type="Proteomes" id="UP000428330"/>
    </source>
</evidence>
<dbReference type="InterPro" id="IPR006665">
    <property type="entry name" value="OmpA-like"/>
</dbReference>
<dbReference type="Gene3D" id="3.30.1330.60">
    <property type="entry name" value="OmpA-like domain"/>
    <property type="match status" value="1"/>
</dbReference>
<keyword evidence="9" id="KW-1185">Reference proteome</keyword>
<feature type="chain" id="PRO_5026045034" evidence="6">
    <location>
        <begin position="24"/>
        <end position="642"/>
    </location>
</feature>
<gene>
    <name evidence="8" type="ORF">EI983_02675</name>
</gene>
<organism evidence="8 9">
    <name type="scientific">Roseovarius faecimaris</name>
    <dbReference type="NCBI Taxonomy" id="2494550"/>
    <lineage>
        <taxon>Bacteria</taxon>
        <taxon>Pseudomonadati</taxon>
        <taxon>Pseudomonadota</taxon>
        <taxon>Alphaproteobacteria</taxon>
        <taxon>Rhodobacterales</taxon>
        <taxon>Roseobacteraceae</taxon>
        <taxon>Roseovarius</taxon>
    </lineage>
</organism>
<dbReference type="InterPro" id="IPR050330">
    <property type="entry name" value="Bact_OuterMem_StrucFunc"/>
</dbReference>
<dbReference type="GO" id="GO:0009279">
    <property type="term" value="C:cell outer membrane"/>
    <property type="evidence" value="ECO:0007669"/>
    <property type="project" value="UniProtKB-SubCell"/>
</dbReference>
<evidence type="ECO:0000256" key="2">
    <source>
        <dbReference type="ARBA" id="ARBA00023136"/>
    </source>
</evidence>
<dbReference type="SUPFAM" id="SSF103088">
    <property type="entry name" value="OmpA-like"/>
    <property type="match status" value="1"/>
</dbReference>
<dbReference type="InterPro" id="IPR006664">
    <property type="entry name" value="OMP_bac"/>
</dbReference>
<dbReference type="PROSITE" id="PS51123">
    <property type="entry name" value="OMPA_2"/>
    <property type="match status" value="1"/>
</dbReference>
<keyword evidence="6" id="KW-0732">Signal</keyword>
<dbReference type="Gene3D" id="3.40.1520.20">
    <property type="match status" value="1"/>
</dbReference>
<accession>A0A6I6ISR7</accession>
<evidence type="ECO:0000256" key="1">
    <source>
        <dbReference type="ARBA" id="ARBA00004442"/>
    </source>
</evidence>
<evidence type="ECO:0000256" key="6">
    <source>
        <dbReference type="SAM" id="SignalP"/>
    </source>
</evidence>
<feature type="domain" description="OmpA-like" evidence="7">
    <location>
        <begin position="486"/>
        <end position="603"/>
    </location>
</feature>
<dbReference type="Proteomes" id="UP000428330">
    <property type="component" value="Chromosome"/>
</dbReference>
<keyword evidence="2 4" id="KW-0472">Membrane</keyword>
<sequence length="642" mass="68925">MRLSSIFAIAAAFFGAAVLCLVAAQFSVTVIEDTSRQGVRDKLDAEGLPWAEVDADGLQVFLAGTAPTEATRFKALSVAGTVVDAARLIDQMLVEDSAQIAPPRFSVEILRNDSGVSLIGLVPVSTDRDALVADIRKASGDGQVSDLLEVADYPHSDTWEDALRYAVKSLKNLPRSKISVDAERVEITAMTDSPEEKRAREIELARSVPENLRLALNISAPRPVITPFTLRYVYENDLGRFDACAVDTEEARAMIMSAASGAGLIERPECVIGLGVPSPKWGQAVSLAIKALGDLGGGSVTFSDADISLEALQGTDQGAFDSVVGQLENALPDVFALHAVLPPPPDNSAPEVPEFVATLSPEGLVQIRGRVGSDVMRETADSFAKARFSSSAVHTTARVVDGLPEDWPLRVLAGLEALSYLSNGAVTVTPDELRVTGSTGRRDAGSMIAGILSDQLGEGERYDIDVTYQKELDPVLGIPTPDECEEMLAEVQRGRKITFEPGSATIDANGAAIMDDIAAILKRCGELRMEIGGHTDSQGREIMNEQLSLDRARSVLDELRARRVLTSRITAKGYGESQPIANNGTEEGREANRRIEFKLIRPKPVTEEETTLESLAQPVEEEEEGSAVVVTQTEEDSTDEQN</sequence>
<dbReference type="PANTHER" id="PTHR30329:SF21">
    <property type="entry name" value="LIPOPROTEIN YIAD-RELATED"/>
    <property type="match status" value="1"/>
</dbReference>
<evidence type="ECO:0000256" key="5">
    <source>
        <dbReference type="SAM" id="MobiDB-lite"/>
    </source>
</evidence>
<feature type="compositionally biased region" description="Acidic residues" evidence="5">
    <location>
        <begin position="633"/>
        <end position="642"/>
    </location>
</feature>
<reference evidence="9" key="1">
    <citation type="submission" date="2018-12" db="EMBL/GenBank/DDBJ databases">
        <title>Complete genome sequence of Roseovarius sp. MME-070.</title>
        <authorList>
            <person name="Nam Y.-D."/>
            <person name="Kang J."/>
            <person name="Chung W.-H."/>
            <person name="Park Y.S."/>
        </authorList>
    </citation>
    <scope>NUCLEOTIDE SEQUENCE [LARGE SCALE GENOMIC DNA]</scope>
    <source>
        <strain evidence="9">MME-070</strain>
    </source>
</reference>
<name>A0A6I6ISR7_9RHOB</name>
<proteinExistence type="predicted"/>
<dbReference type="AlphaFoldDB" id="A0A6I6ISR7"/>
<dbReference type="InterPro" id="IPR036737">
    <property type="entry name" value="OmpA-like_sf"/>
</dbReference>
<dbReference type="OrthoDB" id="5525824at2"/>
<keyword evidence="3" id="KW-0998">Cell outer membrane</keyword>
<evidence type="ECO:0000313" key="8">
    <source>
        <dbReference type="EMBL" id="QGY00281.1"/>
    </source>
</evidence>
<protein>
    <submittedName>
        <fullName evidence="8">OmpA family protein</fullName>
    </submittedName>
</protein>
<comment type="subcellular location">
    <subcellularLocation>
        <location evidence="1">Cell outer membrane</location>
    </subcellularLocation>
</comment>
<dbReference type="Pfam" id="PF00691">
    <property type="entry name" value="OmpA"/>
    <property type="match status" value="1"/>
</dbReference>
<evidence type="ECO:0000256" key="4">
    <source>
        <dbReference type="PROSITE-ProRule" id="PRU00473"/>
    </source>
</evidence>